<evidence type="ECO:0000313" key="3">
    <source>
        <dbReference type="EMBL" id="SPF42462.1"/>
    </source>
</evidence>
<protein>
    <recommendedName>
        <fullName evidence="2">Putative gluconeogenesis factor</fullName>
    </recommendedName>
</protein>
<comment type="function">
    <text evidence="2">Required for morphogenesis under gluconeogenic growth conditions.</text>
</comment>
<dbReference type="NCBIfam" id="TIGR01826">
    <property type="entry name" value="CofD_related"/>
    <property type="match status" value="1"/>
</dbReference>
<organism evidence="3 4">
    <name type="scientific">Candidatus Sulfotelmatobacter kueseliae</name>
    <dbReference type="NCBI Taxonomy" id="2042962"/>
    <lineage>
        <taxon>Bacteria</taxon>
        <taxon>Pseudomonadati</taxon>
        <taxon>Acidobacteriota</taxon>
        <taxon>Terriglobia</taxon>
        <taxon>Terriglobales</taxon>
        <taxon>Candidatus Korobacteraceae</taxon>
        <taxon>Candidatus Sulfotelmatobacter</taxon>
    </lineage>
</organism>
<dbReference type="HAMAP" id="MF_00973">
    <property type="entry name" value="Gluconeogen_factor"/>
    <property type="match status" value="1"/>
</dbReference>
<accession>A0A2U3KS58</accession>
<dbReference type="InterPro" id="IPR010119">
    <property type="entry name" value="Gluconeogen_factor"/>
</dbReference>
<keyword evidence="1 2" id="KW-0963">Cytoplasm</keyword>
<dbReference type="Pfam" id="PF01933">
    <property type="entry name" value="CofD"/>
    <property type="match status" value="1"/>
</dbReference>
<gene>
    <name evidence="3" type="ORF">SBA1_460059</name>
</gene>
<evidence type="ECO:0000256" key="2">
    <source>
        <dbReference type="HAMAP-Rule" id="MF_00973"/>
    </source>
</evidence>
<dbReference type="EMBL" id="OMOD01000140">
    <property type="protein sequence ID" value="SPF42462.1"/>
    <property type="molecule type" value="Genomic_DNA"/>
</dbReference>
<dbReference type="GO" id="GO:0008360">
    <property type="term" value="P:regulation of cell shape"/>
    <property type="evidence" value="ECO:0007669"/>
    <property type="project" value="UniProtKB-UniRule"/>
</dbReference>
<name>A0A2U3KS58_9BACT</name>
<comment type="subcellular location">
    <subcellularLocation>
        <location evidence="2">Cytoplasm</location>
    </subcellularLocation>
</comment>
<dbReference type="GO" id="GO:0005737">
    <property type="term" value="C:cytoplasm"/>
    <property type="evidence" value="ECO:0007669"/>
    <property type="project" value="UniProtKB-SubCell"/>
</dbReference>
<dbReference type="SUPFAM" id="SSF142338">
    <property type="entry name" value="CofD-like"/>
    <property type="match status" value="1"/>
</dbReference>
<dbReference type="AlphaFoldDB" id="A0A2U3KS58"/>
<comment type="similarity">
    <text evidence="2">Belongs to the gluconeogenesis factor family.</text>
</comment>
<dbReference type="Gene3D" id="3.40.50.10680">
    <property type="entry name" value="CofD-like domains"/>
    <property type="match status" value="1"/>
</dbReference>
<dbReference type="Proteomes" id="UP000238701">
    <property type="component" value="Unassembled WGS sequence"/>
</dbReference>
<evidence type="ECO:0000256" key="1">
    <source>
        <dbReference type="ARBA" id="ARBA00022490"/>
    </source>
</evidence>
<reference evidence="4" key="1">
    <citation type="submission" date="2018-02" db="EMBL/GenBank/DDBJ databases">
        <authorList>
            <person name="Hausmann B."/>
        </authorList>
    </citation>
    <scope>NUCLEOTIDE SEQUENCE [LARGE SCALE GENOMIC DNA]</scope>
    <source>
        <strain evidence="4">Peat soil MAG SbA1</strain>
    </source>
</reference>
<dbReference type="PANTHER" id="PTHR30135:SF3">
    <property type="entry name" value="GLUCONEOGENESIS FACTOR-RELATED"/>
    <property type="match status" value="1"/>
</dbReference>
<sequence length="354" mass="37891">MKTKTAATLPSEKTVAERGLRVVAIGGGTGLSTLLKGLKRFALSPAETSAARPDSPLIRDLCAVVTVSDDGGSSGRLRKELNMLPPGDIRNCIVALSEDEALLSKLFRHRFDRGSGLEGHSFGNLFLAALTSLTSDFSEAVRLSSEILLTRGHIYPATTSNIELEALMEDGTRVRGETKITASKGRIQELFLVPPDVEPMPQTLGAIAHADMITIGPGSLFTSLVPNLLVRGIAQAIVESPATKVFICNLMTQANESLGLTAADHLRALDSHAQKQIFDYALLNRTPASDELKAKYAGEGACQIVNDLDAIEALGVIPVLGDYLEEAGVARHNTTRVARDLMEIGAQGQRQDRR</sequence>
<evidence type="ECO:0000313" key="4">
    <source>
        <dbReference type="Proteomes" id="UP000238701"/>
    </source>
</evidence>
<dbReference type="PANTHER" id="PTHR30135">
    <property type="entry name" value="UNCHARACTERIZED PROTEIN YVCK-RELATED"/>
    <property type="match status" value="1"/>
</dbReference>
<dbReference type="GO" id="GO:0043743">
    <property type="term" value="F:LPPG:FO 2-phospho-L-lactate transferase activity"/>
    <property type="evidence" value="ECO:0007669"/>
    <property type="project" value="InterPro"/>
</dbReference>
<proteinExistence type="inferred from homology"/>
<dbReference type="OrthoDB" id="9783842at2"/>
<dbReference type="InterPro" id="IPR038136">
    <property type="entry name" value="CofD-like_dom_sf"/>
</dbReference>
<dbReference type="InterPro" id="IPR002882">
    <property type="entry name" value="CofD"/>
</dbReference>
<dbReference type="CDD" id="cd07187">
    <property type="entry name" value="YvcK_like"/>
    <property type="match status" value="1"/>
</dbReference>